<organism evidence="2">
    <name type="scientific">hydrothermal vent metagenome</name>
    <dbReference type="NCBI Taxonomy" id="652676"/>
    <lineage>
        <taxon>unclassified sequences</taxon>
        <taxon>metagenomes</taxon>
        <taxon>ecological metagenomes</taxon>
    </lineage>
</organism>
<dbReference type="AlphaFoldDB" id="A0A160TEW8"/>
<dbReference type="Gene3D" id="2.40.160.10">
    <property type="entry name" value="Porin"/>
    <property type="match status" value="1"/>
</dbReference>
<sequence>MSRTMARALGLAALGYTHSAAAQEVTLKPMVDARLRYEHVDQDGIADKADAVTLRVRSGVQASTGPWSALVESEATIGIGNHYNDGFNGRPLPLVLDPQNIELNRAQIRYAAHKTSVTVGRQVLDLADQRFVGPAPWRQNEQTFDAVRATWAGIPRLTIDASYVWSVRTVNGIDGTGARPTAVPGSNWFGLVSYAAPIGTLTGFAYLVDQDLAALQGYRLSSQSYGVRFAGSQPVAPGWKLGYIASAARQSDYRRNPNRYAASYYLAEASLSGKVLAATAGYEVLGADHGTALTSFQTPLASLFRFQGWAGKFGTTPPNGIRDLYGTLGANWKVKGPISGIGLGATWHHFESDRLSQHYGDEIDLLAQAKLHRFTVAARLARYKADRFQTDTTKGFLSVEWVL</sequence>
<dbReference type="Pfam" id="PF13372">
    <property type="entry name" value="Alginate_exp"/>
    <property type="match status" value="1"/>
</dbReference>
<protein>
    <recommendedName>
        <fullName evidence="1">Alginate export domain-containing protein</fullName>
    </recommendedName>
</protein>
<gene>
    <name evidence="2" type="ORF">MGWOODY_Smn3571</name>
</gene>
<evidence type="ECO:0000259" key="1">
    <source>
        <dbReference type="Pfam" id="PF13372"/>
    </source>
</evidence>
<name>A0A160TEW8_9ZZZZ</name>
<proteinExistence type="predicted"/>
<reference evidence="2" key="1">
    <citation type="submission" date="2015-10" db="EMBL/GenBank/DDBJ databases">
        <authorList>
            <person name="Gilbert D.G."/>
        </authorList>
    </citation>
    <scope>NUCLEOTIDE SEQUENCE</scope>
</reference>
<feature type="domain" description="Alginate export" evidence="1">
    <location>
        <begin position="58"/>
        <end position="152"/>
    </location>
</feature>
<dbReference type="InterPro" id="IPR025388">
    <property type="entry name" value="Alginate_export_dom"/>
</dbReference>
<evidence type="ECO:0000313" key="2">
    <source>
        <dbReference type="EMBL" id="CUS43200.1"/>
    </source>
</evidence>
<accession>A0A160TEW8</accession>
<dbReference type="InterPro" id="IPR023614">
    <property type="entry name" value="Porin_dom_sf"/>
</dbReference>
<dbReference type="EMBL" id="CZQE01000016">
    <property type="protein sequence ID" value="CUS43200.1"/>
    <property type="molecule type" value="Genomic_DNA"/>
</dbReference>